<dbReference type="AlphaFoldDB" id="A0A9X2PFQ0"/>
<dbReference type="InterPro" id="IPR014914">
    <property type="entry name" value="RES_dom"/>
</dbReference>
<evidence type="ECO:0000313" key="2">
    <source>
        <dbReference type="EMBL" id="MCS0497834.1"/>
    </source>
</evidence>
<reference evidence="2" key="1">
    <citation type="submission" date="2022-08" db="EMBL/GenBank/DDBJ databases">
        <authorList>
            <person name="Li F."/>
        </authorList>
    </citation>
    <scope>NUCLEOTIDE SEQUENCE</scope>
    <source>
        <strain evidence="2">MQZ15Z-1</strain>
    </source>
</reference>
<protein>
    <submittedName>
        <fullName evidence="2">RES family NAD+ phosphorylase</fullName>
    </submittedName>
</protein>
<accession>A0A9X2PFQ0</accession>
<evidence type="ECO:0000313" key="3">
    <source>
        <dbReference type="Proteomes" id="UP001151088"/>
    </source>
</evidence>
<dbReference type="Proteomes" id="UP001151088">
    <property type="component" value="Unassembled WGS sequence"/>
</dbReference>
<feature type="domain" description="RES" evidence="1">
    <location>
        <begin position="204"/>
        <end position="358"/>
    </location>
</feature>
<organism evidence="2 3">
    <name type="scientific">Ancylobacter mangrovi</name>
    <dbReference type="NCBI Taxonomy" id="2972472"/>
    <lineage>
        <taxon>Bacteria</taxon>
        <taxon>Pseudomonadati</taxon>
        <taxon>Pseudomonadota</taxon>
        <taxon>Alphaproteobacteria</taxon>
        <taxon>Hyphomicrobiales</taxon>
        <taxon>Xanthobacteraceae</taxon>
        <taxon>Ancylobacter</taxon>
    </lineage>
</organism>
<keyword evidence="3" id="KW-1185">Reference proteome</keyword>
<name>A0A9X2PFQ0_9HYPH</name>
<dbReference type="RefSeq" id="WP_258734990.1">
    <property type="nucleotide sequence ID" value="NZ_JANTHZ010000015.1"/>
</dbReference>
<dbReference type="SMART" id="SM00953">
    <property type="entry name" value="RES"/>
    <property type="match status" value="1"/>
</dbReference>
<proteinExistence type="predicted"/>
<sequence>MKAVIRKEGEIARCNFCYRRKSRTFTLEQMADRVEAAFADHYVRTSDQPDDLETMAIRYGELVWHRHGEPIGEAIQMAAMIDEPPASAIAEILAERHDTFVPGDVDGEQEFGPDSHYERLDVVKDDHFHQNWERFEQSLKSEVRFFSRTAQQVLSDTFSGITEARTKSGMPVIVAAGPGTAITSLFRARAFQSRDRLEAALSRPDLEIAPPPSKDARAGRMNARGVPVFYGATDAQIAMAEVRPPVGAEVIVGRFEIIRSLRLLNVTLLGKVFVEGSVFDPTLAGRARRASILATLSRRIVRPVMPDAEDFEYLVTQAMADYLADHPGFALDGVLFPSAQSRVKGYNVVLFHKAARTAEFDMPKGTKVQAYLHGGRSDEDDEPLMWSVLEETPKSTRESKPMTTGGSCGDLEAVFSMPSLVRDFWWGEEKDPRELSLRLDPDSLLVHRINTVQFRTTVTPVKRTRREKPESEPF</sequence>
<dbReference type="Pfam" id="PF08808">
    <property type="entry name" value="RES"/>
    <property type="match status" value="1"/>
</dbReference>
<evidence type="ECO:0000259" key="1">
    <source>
        <dbReference type="SMART" id="SM00953"/>
    </source>
</evidence>
<comment type="caution">
    <text evidence="2">The sequence shown here is derived from an EMBL/GenBank/DDBJ whole genome shotgun (WGS) entry which is preliminary data.</text>
</comment>
<dbReference type="EMBL" id="JANTHZ010000015">
    <property type="protein sequence ID" value="MCS0497834.1"/>
    <property type="molecule type" value="Genomic_DNA"/>
</dbReference>
<gene>
    <name evidence="2" type="ORF">NVS89_22340</name>
</gene>